<keyword evidence="1" id="KW-0413">Isomerase</keyword>
<dbReference type="GO" id="GO:0003857">
    <property type="term" value="F:(3S)-3-hydroxyacyl-CoA dehydrogenase (NAD+) activity"/>
    <property type="evidence" value="ECO:0007669"/>
    <property type="project" value="TreeGrafter"/>
</dbReference>
<dbReference type="CDD" id="cd06558">
    <property type="entry name" value="crotonase-like"/>
    <property type="match status" value="1"/>
</dbReference>
<dbReference type="SUPFAM" id="SSF48179">
    <property type="entry name" value="6-phosphogluconate dehydrogenase C-terminal domain-like"/>
    <property type="match status" value="1"/>
</dbReference>
<dbReference type="PANTHER" id="PTHR23309">
    <property type="entry name" value="3-HYDROXYACYL-COA DEHYROGENASE"/>
    <property type="match status" value="1"/>
</dbReference>
<keyword evidence="3" id="KW-0511">Multifunctional enzyme</keyword>
<dbReference type="AlphaFoldDB" id="A0A251X351"/>
<evidence type="ECO:0000256" key="2">
    <source>
        <dbReference type="ARBA" id="ARBA00023239"/>
    </source>
</evidence>
<evidence type="ECO:0000313" key="4">
    <source>
        <dbReference type="EMBL" id="OUD10593.1"/>
    </source>
</evidence>
<gene>
    <name evidence="4" type="ORF">BVC71_03625</name>
</gene>
<proteinExistence type="predicted"/>
<dbReference type="InterPro" id="IPR001753">
    <property type="entry name" value="Enoyl-CoA_hydra/iso"/>
</dbReference>
<evidence type="ECO:0000256" key="1">
    <source>
        <dbReference type="ARBA" id="ARBA00023235"/>
    </source>
</evidence>
<dbReference type="GO" id="GO:0016829">
    <property type="term" value="F:lyase activity"/>
    <property type="evidence" value="ECO:0007669"/>
    <property type="project" value="UniProtKB-KW"/>
</dbReference>
<evidence type="ECO:0000313" key="5">
    <source>
        <dbReference type="Proteomes" id="UP000194664"/>
    </source>
</evidence>
<dbReference type="GO" id="GO:0006635">
    <property type="term" value="P:fatty acid beta-oxidation"/>
    <property type="evidence" value="ECO:0007669"/>
    <property type="project" value="TreeGrafter"/>
</dbReference>
<keyword evidence="2" id="KW-0456">Lyase</keyword>
<dbReference type="Pfam" id="PF00378">
    <property type="entry name" value="ECH_1"/>
    <property type="match status" value="1"/>
</dbReference>
<protein>
    <recommendedName>
        <fullName evidence="6">3-hydroxyacyl-CoA dehydrogenase</fullName>
    </recommendedName>
</protein>
<dbReference type="RefSeq" id="WP_165767717.1">
    <property type="nucleotide sequence ID" value="NZ_MSPP01000001.1"/>
</dbReference>
<dbReference type="InterPro" id="IPR029045">
    <property type="entry name" value="ClpP/crotonase-like_dom_sf"/>
</dbReference>
<accession>A0A251X351</accession>
<dbReference type="Gene3D" id="3.90.226.10">
    <property type="entry name" value="2-enoyl-CoA Hydratase, Chain A, domain 1"/>
    <property type="match status" value="1"/>
</dbReference>
<dbReference type="Proteomes" id="UP000194664">
    <property type="component" value="Unassembled WGS sequence"/>
</dbReference>
<dbReference type="Gene3D" id="1.10.1040.10">
    <property type="entry name" value="N-(1-d-carboxylethyl)-l-norvaline Dehydrogenase, domain 2"/>
    <property type="match status" value="1"/>
</dbReference>
<dbReference type="InterPro" id="IPR013328">
    <property type="entry name" value="6PGD_dom2"/>
</dbReference>
<dbReference type="GO" id="GO:0016853">
    <property type="term" value="F:isomerase activity"/>
    <property type="evidence" value="ECO:0007669"/>
    <property type="project" value="UniProtKB-KW"/>
</dbReference>
<name>A0A251X351_9RHOB</name>
<keyword evidence="5" id="KW-1185">Reference proteome</keyword>
<sequence>MKLVKFRISDGIAVVALESGPVNALTHPVRDALSDVFHRIANRDDVRAVSLTGEGVTFSAGADLRDTSDVSKSPTLNEICEQIENCSVPVVAGLHGSVLSGGFELAMACHYRIASPDTHLAMPEVTLGMIPTGGATQRLPRLAGLGVAMDMLIQGKPIGAEAAKKASVIDGVINGNVQAGTIRFAQAIAEAGKPVRRTSDLPVKPDGRSYFASIKTRRAVAATSPLIAPKAILDALEAAAMMPFDIGLSFEQGRAEDVMSDPQSAALRRLFAVERRLSDSLIARDPETRKRILGPTGQKVVERLQRALETAQTAMQQAGISEISIQNAMASLGLTSPVDRESGPGNGAVADQVLGALVAEGGRIIQDGLVNRAAELDAVAVFGLGFSRWLGGPIQVAQTRGLLHLRNQMRDWQQHSPVWAVPPMMEEAVKYASGFDGLVLKRAS</sequence>
<dbReference type="InterPro" id="IPR008927">
    <property type="entry name" value="6-PGluconate_DH-like_C_sf"/>
</dbReference>
<organism evidence="4 5">
    <name type="scientific">Marivivens niveibacter</name>
    <dbReference type="NCBI Taxonomy" id="1930667"/>
    <lineage>
        <taxon>Bacteria</taxon>
        <taxon>Pseudomonadati</taxon>
        <taxon>Pseudomonadota</taxon>
        <taxon>Alphaproteobacteria</taxon>
        <taxon>Rhodobacterales</taxon>
        <taxon>Paracoccaceae</taxon>
        <taxon>Marivivens group</taxon>
        <taxon>Marivivens</taxon>
    </lineage>
</organism>
<dbReference type="SUPFAM" id="SSF52096">
    <property type="entry name" value="ClpP/crotonase"/>
    <property type="match status" value="1"/>
</dbReference>
<evidence type="ECO:0008006" key="6">
    <source>
        <dbReference type="Google" id="ProtNLM"/>
    </source>
</evidence>
<reference evidence="4 5" key="1">
    <citation type="submission" date="2016-12" db="EMBL/GenBank/DDBJ databases">
        <title>The draft genome sequence of HSLHS2.</title>
        <authorList>
            <person name="Hu D."/>
            <person name="Wang L."/>
            <person name="Shao Z."/>
        </authorList>
    </citation>
    <scope>NUCLEOTIDE SEQUENCE [LARGE SCALE GENOMIC DNA]</scope>
    <source>
        <strain evidence="4">MCCC 1A06712</strain>
    </source>
</reference>
<dbReference type="EMBL" id="MSPP01000001">
    <property type="protein sequence ID" value="OUD10593.1"/>
    <property type="molecule type" value="Genomic_DNA"/>
</dbReference>
<evidence type="ECO:0000256" key="3">
    <source>
        <dbReference type="ARBA" id="ARBA00023268"/>
    </source>
</evidence>
<comment type="caution">
    <text evidence="4">The sequence shown here is derived from an EMBL/GenBank/DDBJ whole genome shotgun (WGS) entry which is preliminary data.</text>
</comment>